<proteinExistence type="predicted"/>
<dbReference type="Gene3D" id="3.40.710.10">
    <property type="entry name" value="DD-peptidase/beta-lactamase superfamily"/>
    <property type="match status" value="1"/>
</dbReference>
<accession>A0A5C6LLB3</accession>
<dbReference type="OrthoDB" id="1357763at2"/>
<sequence length="50" mass="5555">MPGLSIAFINNGKVVYHKAIGVTNMDTRTPWTINLFLKPLLSPNLFLPSL</sequence>
<evidence type="ECO:0000313" key="2">
    <source>
        <dbReference type="Proteomes" id="UP000318815"/>
    </source>
</evidence>
<dbReference type="EMBL" id="VOHS01000076">
    <property type="protein sequence ID" value="TWV91114.1"/>
    <property type="molecule type" value="Genomic_DNA"/>
</dbReference>
<name>A0A5C6LLB3_9BACT</name>
<evidence type="ECO:0000313" key="1">
    <source>
        <dbReference type="EMBL" id="TWV91114.1"/>
    </source>
</evidence>
<protein>
    <submittedName>
        <fullName evidence="1">Beta-lactamase family protein</fullName>
    </submittedName>
</protein>
<dbReference type="SUPFAM" id="SSF56601">
    <property type="entry name" value="beta-lactamase/transpeptidase-like"/>
    <property type="match status" value="1"/>
</dbReference>
<dbReference type="AlphaFoldDB" id="A0A5C6LLB3"/>
<dbReference type="Proteomes" id="UP000318815">
    <property type="component" value="Unassembled WGS sequence"/>
</dbReference>
<reference evidence="1 2" key="1">
    <citation type="submission" date="2019-08" db="EMBL/GenBank/DDBJ databases">
        <title>Whole genome sequencing of chitin degrading bacteria Chitinophaga pinensis YS16.</title>
        <authorList>
            <person name="Singh R.P."/>
            <person name="Manchanda G."/>
            <person name="Maurya I.K."/>
            <person name="Joshi N.K."/>
            <person name="Srivastava A.K."/>
        </authorList>
    </citation>
    <scope>NUCLEOTIDE SEQUENCE [LARGE SCALE GENOMIC DNA]</scope>
    <source>
        <strain evidence="1 2">YS-16</strain>
    </source>
</reference>
<keyword evidence="2" id="KW-1185">Reference proteome</keyword>
<comment type="caution">
    <text evidence="1">The sequence shown here is derived from an EMBL/GenBank/DDBJ whole genome shotgun (WGS) entry which is preliminary data.</text>
</comment>
<organism evidence="1 2">
    <name type="scientific">Chitinophaga pinensis</name>
    <dbReference type="NCBI Taxonomy" id="79329"/>
    <lineage>
        <taxon>Bacteria</taxon>
        <taxon>Pseudomonadati</taxon>
        <taxon>Bacteroidota</taxon>
        <taxon>Chitinophagia</taxon>
        <taxon>Chitinophagales</taxon>
        <taxon>Chitinophagaceae</taxon>
        <taxon>Chitinophaga</taxon>
    </lineage>
</organism>
<gene>
    <name evidence="1" type="ORF">FEF09_29030</name>
</gene>
<dbReference type="InterPro" id="IPR012338">
    <property type="entry name" value="Beta-lactam/transpept-like"/>
</dbReference>